<evidence type="ECO:0000256" key="1">
    <source>
        <dbReference type="SAM" id="SignalP"/>
    </source>
</evidence>
<protein>
    <recommendedName>
        <fullName evidence="4">Fruit-body specific protein a</fullName>
    </recommendedName>
</protein>
<evidence type="ECO:0000313" key="3">
    <source>
        <dbReference type="Proteomes" id="UP000297245"/>
    </source>
</evidence>
<dbReference type="EMBL" id="ML179036">
    <property type="protein sequence ID" value="THV08014.1"/>
    <property type="molecule type" value="Genomic_DNA"/>
</dbReference>
<dbReference type="PANTHER" id="PTHR36578">
    <property type="entry name" value="CHROMOSOME 15, WHOLE GENOME SHOTGUN SEQUENCE"/>
    <property type="match status" value="1"/>
</dbReference>
<keyword evidence="3" id="KW-1185">Reference proteome</keyword>
<gene>
    <name evidence="2" type="ORF">K435DRAFT_709277</name>
</gene>
<dbReference type="PANTHER" id="PTHR36578:SF1">
    <property type="entry name" value="APPLE DOMAIN-CONTAINING PROTEIN"/>
    <property type="match status" value="1"/>
</dbReference>
<sequence length="490" mass="52217">MLSSLRLVALAALAVSLAEGVTIVSPASKAITDTLGSPLDTNGTHTDADTIVSTVSEVNQKSGATGDAPPNLPPAPVSVTAVDGTLTNQTVDAVTGNTRRDLIQRSASDYEQLFDGTGTGPYDRDASIEGTAYLTYTVVDNSTYNIGQCLDFCDRVQGCVFANLYYEFNNELLDFVFSEKSNLKCAVYADIHTAAEKTNAGGQQSEQPPAGLTYIQQSTGWGAKSLVDPATPDGYDLVFGPTNGANNAPGYMGFAFLDRYDVQACADLCNTRGADGQGGGCAYFNIWRAVVNGIPTTYTCSMYYLVADKSTAVNSGQGDLLVTLSRGYARKNVLPDGGFEGYNCVGDQSFCFTSGYANWKGLSTGILDATVFHYVPYAHTGHSVGLLGSADATDALPGTLTPAAPLQTVAGKQYSIQFFLNSDFSGPDSQKNAFVELHWNNQIVDTIKPGFTHWKFFQYTVTANGNDILQFHGGKAPAWNFIDDVKVYLA</sequence>
<proteinExistence type="predicted"/>
<feature type="signal peptide" evidence="1">
    <location>
        <begin position="1"/>
        <end position="20"/>
    </location>
</feature>
<organism evidence="2 3">
    <name type="scientific">Dendrothele bispora (strain CBS 962.96)</name>
    <dbReference type="NCBI Taxonomy" id="1314807"/>
    <lineage>
        <taxon>Eukaryota</taxon>
        <taxon>Fungi</taxon>
        <taxon>Dikarya</taxon>
        <taxon>Basidiomycota</taxon>
        <taxon>Agaricomycotina</taxon>
        <taxon>Agaricomycetes</taxon>
        <taxon>Agaricomycetidae</taxon>
        <taxon>Agaricales</taxon>
        <taxon>Agaricales incertae sedis</taxon>
        <taxon>Dendrothele</taxon>
    </lineage>
</organism>
<keyword evidence="1" id="KW-0732">Signal</keyword>
<accession>A0A4S8MZL5</accession>
<feature type="chain" id="PRO_5020471917" description="Fruit-body specific protein a" evidence="1">
    <location>
        <begin position="21"/>
        <end position="490"/>
    </location>
</feature>
<evidence type="ECO:0008006" key="4">
    <source>
        <dbReference type="Google" id="ProtNLM"/>
    </source>
</evidence>
<reference evidence="2 3" key="1">
    <citation type="journal article" date="2019" name="Nat. Ecol. Evol.">
        <title>Megaphylogeny resolves global patterns of mushroom evolution.</title>
        <authorList>
            <person name="Varga T."/>
            <person name="Krizsan K."/>
            <person name="Foldi C."/>
            <person name="Dima B."/>
            <person name="Sanchez-Garcia M."/>
            <person name="Sanchez-Ramirez S."/>
            <person name="Szollosi G.J."/>
            <person name="Szarkandi J.G."/>
            <person name="Papp V."/>
            <person name="Albert L."/>
            <person name="Andreopoulos W."/>
            <person name="Angelini C."/>
            <person name="Antonin V."/>
            <person name="Barry K.W."/>
            <person name="Bougher N.L."/>
            <person name="Buchanan P."/>
            <person name="Buyck B."/>
            <person name="Bense V."/>
            <person name="Catcheside P."/>
            <person name="Chovatia M."/>
            <person name="Cooper J."/>
            <person name="Damon W."/>
            <person name="Desjardin D."/>
            <person name="Finy P."/>
            <person name="Geml J."/>
            <person name="Haridas S."/>
            <person name="Hughes K."/>
            <person name="Justo A."/>
            <person name="Karasinski D."/>
            <person name="Kautmanova I."/>
            <person name="Kiss B."/>
            <person name="Kocsube S."/>
            <person name="Kotiranta H."/>
            <person name="LaButti K.M."/>
            <person name="Lechner B.E."/>
            <person name="Liimatainen K."/>
            <person name="Lipzen A."/>
            <person name="Lukacs Z."/>
            <person name="Mihaltcheva S."/>
            <person name="Morgado L.N."/>
            <person name="Niskanen T."/>
            <person name="Noordeloos M.E."/>
            <person name="Ohm R.A."/>
            <person name="Ortiz-Santana B."/>
            <person name="Ovrebo C."/>
            <person name="Racz N."/>
            <person name="Riley R."/>
            <person name="Savchenko A."/>
            <person name="Shiryaev A."/>
            <person name="Soop K."/>
            <person name="Spirin V."/>
            <person name="Szebenyi C."/>
            <person name="Tomsovsky M."/>
            <person name="Tulloss R.E."/>
            <person name="Uehling J."/>
            <person name="Grigoriev I.V."/>
            <person name="Vagvolgyi C."/>
            <person name="Papp T."/>
            <person name="Martin F.M."/>
            <person name="Miettinen O."/>
            <person name="Hibbett D.S."/>
            <person name="Nagy L.G."/>
        </authorList>
    </citation>
    <scope>NUCLEOTIDE SEQUENCE [LARGE SCALE GENOMIC DNA]</scope>
    <source>
        <strain evidence="2 3">CBS 962.96</strain>
    </source>
</reference>
<evidence type="ECO:0000313" key="2">
    <source>
        <dbReference type="EMBL" id="THV08014.1"/>
    </source>
</evidence>
<dbReference type="OrthoDB" id="271448at2759"/>
<dbReference type="AlphaFoldDB" id="A0A4S8MZL5"/>
<dbReference type="Proteomes" id="UP000297245">
    <property type="component" value="Unassembled WGS sequence"/>
</dbReference>
<name>A0A4S8MZL5_DENBC</name>